<reference evidence="3" key="1">
    <citation type="journal article" date="2019" name="Int. J. Syst. Evol. Microbiol.">
        <title>The Global Catalogue of Microorganisms (GCM) 10K type strain sequencing project: providing services to taxonomists for standard genome sequencing and annotation.</title>
        <authorList>
            <consortium name="The Broad Institute Genomics Platform"/>
            <consortium name="The Broad Institute Genome Sequencing Center for Infectious Disease"/>
            <person name="Wu L."/>
            <person name="Ma J."/>
        </authorList>
    </citation>
    <scope>NUCLEOTIDE SEQUENCE [LARGE SCALE GENOMIC DNA]</scope>
    <source>
        <strain evidence="3">JCM 14545</strain>
    </source>
</reference>
<accession>A0ABP5BR99</accession>
<proteinExistence type="predicted"/>
<comment type="caution">
    <text evidence="2">The sequence shown here is derived from an EMBL/GenBank/DDBJ whole genome shotgun (WGS) entry which is preliminary data.</text>
</comment>
<feature type="region of interest" description="Disordered" evidence="1">
    <location>
        <begin position="17"/>
        <end position="70"/>
    </location>
</feature>
<dbReference type="Proteomes" id="UP001501116">
    <property type="component" value="Unassembled WGS sequence"/>
</dbReference>
<sequence>MSPKRLLGALVRRLLRRRVPAGAGPRDNPGHGGAAGVREPRRPRPSGPSGAAARPVPPPEVGAHLKDPRG</sequence>
<dbReference type="RefSeq" id="WP_344415881.1">
    <property type="nucleotide sequence ID" value="NZ_BAAANN010000006.1"/>
</dbReference>
<protein>
    <submittedName>
        <fullName evidence="2">Uncharacterized protein</fullName>
    </submittedName>
</protein>
<evidence type="ECO:0000256" key="1">
    <source>
        <dbReference type="SAM" id="MobiDB-lite"/>
    </source>
</evidence>
<evidence type="ECO:0000313" key="3">
    <source>
        <dbReference type="Proteomes" id="UP001501116"/>
    </source>
</evidence>
<organism evidence="2 3">
    <name type="scientific">Amycolatopsis minnesotensis</name>
    <dbReference type="NCBI Taxonomy" id="337894"/>
    <lineage>
        <taxon>Bacteria</taxon>
        <taxon>Bacillati</taxon>
        <taxon>Actinomycetota</taxon>
        <taxon>Actinomycetes</taxon>
        <taxon>Pseudonocardiales</taxon>
        <taxon>Pseudonocardiaceae</taxon>
        <taxon>Amycolatopsis</taxon>
    </lineage>
</organism>
<keyword evidence="3" id="KW-1185">Reference proteome</keyword>
<dbReference type="EMBL" id="BAAANN010000006">
    <property type="protein sequence ID" value="GAA1950966.1"/>
    <property type="molecule type" value="Genomic_DNA"/>
</dbReference>
<gene>
    <name evidence="2" type="ORF">GCM10009754_19690</name>
</gene>
<evidence type="ECO:0000313" key="2">
    <source>
        <dbReference type="EMBL" id="GAA1950966.1"/>
    </source>
</evidence>
<name>A0ABP5BR99_9PSEU</name>